<evidence type="ECO:0008006" key="3">
    <source>
        <dbReference type="Google" id="ProtNLM"/>
    </source>
</evidence>
<keyword evidence="1" id="KW-1133">Transmembrane helix</keyword>
<keyword evidence="1" id="KW-0812">Transmembrane</keyword>
<evidence type="ECO:0000313" key="2">
    <source>
        <dbReference type="EMBL" id="KKM60670.1"/>
    </source>
</evidence>
<comment type="caution">
    <text evidence="2">The sequence shown here is derived from an EMBL/GenBank/DDBJ whole genome shotgun (WGS) entry which is preliminary data.</text>
</comment>
<evidence type="ECO:0000256" key="1">
    <source>
        <dbReference type="SAM" id="Phobius"/>
    </source>
</evidence>
<sequence>PLVWTMVAEALEELELDGRAAGVTGATCVRYIGMMLNQFGDPQTAIAAYNFGPGAVGRGETWPSETNVYVSRVMNSWNQYGGQYATPYPTIDPPPLLSDATWSVTGYGAADAGAGSGIGSSGTLLLILLAVAAVALTKY</sequence>
<dbReference type="EMBL" id="LAZR01011636">
    <property type="protein sequence ID" value="KKM60670.1"/>
    <property type="molecule type" value="Genomic_DNA"/>
</dbReference>
<dbReference type="Gene3D" id="1.10.530.10">
    <property type="match status" value="1"/>
</dbReference>
<protein>
    <recommendedName>
        <fullName evidence="3">Transglycosylase SLT domain-containing protein</fullName>
    </recommendedName>
</protein>
<dbReference type="AlphaFoldDB" id="A0A0F9L9J4"/>
<proteinExistence type="predicted"/>
<accession>A0A0F9L9J4</accession>
<gene>
    <name evidence="2" type="ORF">LCGC14_1539620</name>
</gene>
<keyword evidence="1" id="KW-0472">Membrane</keyword>
<dbReference type="SUPFAM" id="SSF53955">
    <property type="entry name" value="Lysozyme-like"/>
    <property type="match status" value="1"/>
</dbReference>
<name>A0A0F9L9J4_9ZZZZ</name>
<organism evidence="2">
    <name type="scientific">marine sediment metagenome</name>
    <dbReference type="NCBI Taxonomy" id="412755"/>
    <lineage>
        <taxon>unclassified sequences</taxon>
        <taxon>metagenomes</taxon>
        <taxon>ecological metagenomes</taxon>
    </lineage>
</organism>
<feature type="transmembrane region" description="Helical" evidence="1">
    <location>
        <begin position="117"/>
        <end position="136"/>
    </location>
</feature>
<reference evidence="2" key="1">
    <citation type="journal article" date="2015" name="Nature">
        <title>Complex archaea that bridge the gap between prokaryotes and eukaryotes.</title>
        <authorList>
            <person name="Spang A."/>
            <person name="Saw J.H."/>
            <person name="Jorgensen S.L."/>
            <person name="Zaremba-Niedzwiedzka K."/>
            <person name="Martijn J."/>
            <person name="Lind A.E."/>
            <person name="van Eijk R."/>
            <person name="Schleper C."/>
            <person name="Guy L."/>
            <person name="Ettema T.J."/>
        </authorList>
    </citation>
    <scope>NUCLEOTIDE SEQUENCE</scope>
</reference>
<dbReference type="InterPro" id="IPR023346">
    <property type="entry name" value="Lysozyme-like_dom_sf"/>
</dbReference>
<feature type="non-terminal residue" evidence="2">
    <location>
        <position position="1"/>
    </location>
</feature>